<dbReference type="OrthoDB" id="2994402at2759"/>
<reference evidence="2 3" key="1">
    <citation type="journal article" date="2019" name="Nat. Ecol. Evol.">
        <title>Megaphylogeny resolves global patterns of mushroom evolution.</title>
        <authorList>
            <person name="Varga T."/>
            <person name="Krizsan K."/>
            <person name="Foldi C."/>
            <person name="Dima B."/>
            <person name="Sanchez-Garcia M."/>
            <person name="Sanchez-Ramirez S."/>
            <person name="Szollosi G.J."/>
            <person name="Szarkandi J.G."/>
            <person name="Papp V."/>
            <person name="Albert L."/>
            <person name="Andreopoulos W."/>
            <person name="Angelini C."/>
            <person name="Antonin V."/>
            <person name="Barry K.W."/>
            <person name="Bougher N.L."/>
            <person name="Buchanan P."/>
            <person name="Buyck B."/>
            <person name="Bense V."/>
            <person name="Catcheside P."/>
            <person name="Chovatia M."/>
            <person name="Cooper J."/>
            <person name="Damon W."/>
            <person name="Desjardin D."/>
            <person name="Finy P."/>
            <person name="Geml J."/>
            <person name="Haridas S."/>
            <person name="Hughes K."/>
            <person name="Justo A."/>
            <person name="Karasinski D."/>
            <person name="Kautmanova I."/>
            <person name="Kiss B."/>
            <person name="Kocsube S."/>
            <person name="Kotiranta H."/>
            <person name="LaButti K.M."/>
            <person name="Lechner B.E."/>
            <person name="Liimatainen K."/>
            <person name="Lipzen A."/>
            <person name="Lukacs Z."/>
            <person name="Mihaltcheva S."/>
            <person name="Morgado L.N."/>
            <person name="Niskanen T."/>
            <person name="Noordeloos M.E."/>
            <person name="Ohm R.A."/>
            <person name="Ortiz-Santana B."/>
            <person name="Ovrebo C."/>
            <person name="Racz N."/>
            <person name="Riley R."/>
            <person name="Savchenko A."/>
            <person name="Shiryaev A."/>
            <person name="Soop K."/>
            <person name="Spirin V."/>
            <person name="Szebenyi C."/>
            <person name="Tomsovsky M."/>
            <person name="Tulloss R.E."/>
            <person name="Uehling J."/>
            <person name="Grigoriev I.V."/>
            <person name="Vagvolgyi C."/>
            <person name="Papp T."/>
            <person name="Martin F.M."/>
            <person name="Miettinen O."/>
            <person name="Hibbett D.S."/>
            <person name="Nagy L.G."/>
        </authorList>
    </citation>
    <scope>NUCLEOTIDE SEQUENCE [LARGE SCALE GENOMIC DNA]</scope>
    <source>
        <strain evidence="2 3">CBS 962.96</strain>
    </source>
</reference>
<dbReference type="Proteomes" id="UP000297245">
    <property type="component" value="Unassembled WGS sequence"/>
</dbReference>
<keyword evidence="3" id="KW-1185">Reference proteome</keyword>
<dbReference type="AlphaFoldDB" id="A0A4S8KK48"/>
<evidence type="ECO:0000313" key="2">
    <source>
        <dbReference type="EMBL" id="THU75882.1"/>
    </source>
</evidence>
<accession>A0A4S8KK48</accession>
<evidence type="ECO:0000313" key="3">
    <source>
        <dbReference type="Proteomes" id="UP000297245"/>
    </source>
</evidence>
<feature type="region of interest" description="Disordered" evidence="1">
    <location>
        <begin position="1"/>
        <end position="31"/>
    </location>
</feature>
<organism evidence="2 3">
    <name type="scientific">Dendrothele bispora (strain CBS 962.96)</name>
    <dbReference type="NCBI Taxonomy" id="1314807"/>
    <lineage>
        <taxon>Eukaryota</taxon>
        <taxon>Fungi</taxon>
        <taxon>Dikarya</taxon>
        <taxon>Basidiomycota</taxon>
        <taxon>Agaricomycotina</taxon>
        <taxon>Agaricomycetes</taxon>
        <taxon>Agaricomycetidae</taxon>
        <taxon>Agaricales</taxon>
        <taxon>Agaricales incertae sedis</taxon>
        <taxon>Dendrothele</taxon>
    </lineage>
</organism>
<proteinExistence type="predicted"/>
<dbReference type="EMBL" id="ML181415">
    <property type="protein sequence ID" value="THU75882.1"/>
    <property type="molecule type" value="Genomic_DNA"/>
</dbReference>
<name>A0A4S8KK48_DENBC</name>
<sequence>MTPSAPRPNHATHRSSPEFPSSDPYDETEANPYPTIDSFLLALSSREPRRALLQYIQKFEDADYYNIDQLARCTKEFLTGPKIEMTDGNAEFVLISVGKVAWRSDRSPDLQFAPEAARPKVG</sequence>
<gene>
    <name evidence="2" type="ORF">K435DRAFT_880029</name>
</gene>
<protein>
    <submittedName>
        <fullName evidence="2">Uncharacterized protein</fullName>
    </submittedName>
</protein>
<evidence type="ECO:0000256" key="1">
    <source>
        <dbReference type="SAM" id="MobiDB-lite"/>
    </source>
</evidence>